<keyword evidence="1" id="KW-0479">Metal-binding</keyword>
<evidence type="ECO:0000259" key="5">
    <source>
        <dbReference type="PROSITE" id="PS50119"/>
    </source>
</evidence>
<dbReference type="PANTHER" id="PTHR31717:SF45">
    <property type="entry name" value="ZINC FINGER PROTEIN CONSTANS-LIKE 14-RELATED"/>
    <property type="match status" value="1"/>
</dbReference>
<evidence type="ECO:0000256" key="3">
    <source>
        <dbReference type="ARBA" id="ARBA00022833"/>
    </source>
</evidence>
<keyword evidence="3" id="KW-0862">Zinc</keyword>
<keyword evidence="2 4" id="KW-0863">Zinc-finger</keyword>
<dbReference type="GO" id="GO:0008270">
    <property type="term" value="F:zinc ion binding"/>
    <property type="evidence" value="ECO:0007669"/>
    <property type="project" value="UniProtKB-KW"/>
</dbReference>
<evidence type="ECO:0000313" key="7">
    <source>
        <dbReference type="Proteomes" id="UP000030645"/>
    </source>
</evidence>
<dbReference type="InterPro" id="IPR000315">
    <property type="entry name" value="Znf_B-box"/>
</dbReference>
<evidence type="ECO:0000313" key="6">
    <source>
        <dbReference type="EMBL" id="EXB62866.1"/>
    </source>
</evidence>
<dbReference type="Proteomes" id="UP000030645">
    <property type="component" value="Unassembled WGS sequence"/>
</dbReference>
<name>W9R0M6_9ROSA</name>
<accession>W9R0M6</accession>
<dbReference type="PANTHER" id="PTHR31717">
    <property type="entry name" value="ZINC FINGER PROTEIN CONSTANS-LIKE 10"/>
    <property type="match status" value="1"/>
</dbReference>
<reference evidence="7" key="1">
    <citation type="submission" date="2013-01" db="EMBL/GenBank/DDBJ databases">
        <title>Draft Genome Sequence of a Mulberry Tree, Morus notabilis C.K. Schneid.</title>
        <authorList>
            <person name="He N."/>
            <person name="Zhao S."/>
        </authorList>
    </citation>
    <scope>NUCLEOTIDE SEQUENCE</scope>
</reference>
<evidence type="ECO:0000256" key="1">
    <source>
        <dbReference type="ARBA" id="ARBA00022723"/>
    </source>
</evidence>
<protein>
    <submittedName>
        <fullName evidence="6">Zinc finger protein CONSTANS-LIKE 15</fullName>
    </submittedName>
</protein>
<feature type="domain" description="B box-type" evidence="5">
    <location>
        <begin position="42"/>
        <end position="85"/>
    </location>
</feature>
<dbReference type="EMBL" id="KE344457">
    <property type="protein sequence ID" value="EXB62866.1"/>
    <property type="molecule type" value="Genomic_DNA"/>
</dbReference>
<evidence type="ECO:0000256" key="2">
    <source>
        <dbReference type="ARBA" id="ARBA00022771"/>
    </source>
</evidence>
<keyword evidence="7" id="KW-1185">Reference proteome</keyword>
<gene>
    <name evidence="6" type="ORF">L484_008716</name>
</gene>
<dbReference type="InterPro" id="IPR049808">
    <property type="entry name" value="CONSTANS-like_Bbox1"/>
</dbReference>
<sequence>MKDQVIEAEPPRRANKLTCTFSAPEIKCGITVGLSGKMVFSFCNFCKAKFAVLYCPADSANLCLLCDRHVHSANTLSLKHTRWWICHNCGAKPASVSTFSKNGLCLLCQGCSTTCNLKDQSHTNCSTVGDFSGCPSANSLASTLGFKNLLDDQKVVNNILDASSVKDELCEQLVEMGKKDLVRVDVDGAELRPRTPPSRRFSQTTSFTSLLVLSEDLGLTQSVSASDVADDEEEEDLLWDYNPTYESSLMWEFRLEKSKDYEESGSQATEYGTNKPYLVTPKCEISTLFDDALSEHNHSSQPLSNYLPATGESISKQSESDFAISVKDLGHLLMPRSDIEKGTKPKVDMEMVAQNRGTAMYNFAKFKKHWTSSEKPGCGPSTVTWWMGSVGSL</sequence>
<dbReference type="SMART" id="SM00336">
    <property type="entry name" value="BBOX"/>
    <property type="match status" value="1"/>
</dbReference>
<dbReference type="AlphaFoldDB" id="W9R0M6"/>
<evidence type="ECO:0000256" key="4">
    <source>
        <dbReference type="PROSITE-ProRule" id="PRU00024"/>
    </source>
</evidence>
<dbReference type="CDD" id="cd19821">
    <property type="entry name" value="Bbox1_BBX-like"/>
    <property type="match status" value="1"/>
</dbReference>
<proteinExistence type="predicted"/>
<dbReference type="PROSITE" id="PS50119">
    <property type="entry name" value="ZF_BBOX"/>
    <property type="match status" value="1"/>
</dbReference>
<organism evidence="6 7">
    <name type="scientific">Morus notabilis</name>
    <dbReference type="NCBI Taxonomy" id="981085"/>
    <lineage>
        <taxon>Eukaryota</taxon>
        <taxon>Viridiplantae</taxon>
        <taxon>Streptophyta</taxon>
        <taxon>Embryophyta</taxon>
        <taxon>Tracheophyta</taxon>
        <taxon>Spermatophyta</taxon>
        <taxon>Magnoliopsida</taxon>
        <taxon>eudicotyledons</taxon>
        <taxon>Gunneridae</taxon>
        <taxon>Pentapetalae</taxon>
        <taxon>rosids</taxon>
        <taxon>fabids</taxon>
        <taxon>Rosales</taxon>
        <taxon>Moraceae</taxon>
        <taxon>Moreae</taxon>
        <taxon>Morus</taxon>
    </lineage>
</organism>
<dbReference type="eggNOG" id="ENOG502QW4H">
    <property type="taxonomic scope" value="Eukaryota"/>
</dbReference>